<protein>
    <recommendedName>
        <fullName evidence="1">Methyltransferase FkbM domain-containing protein</fullName>
    </recommendedName>
</protein>
<name>A0A172XVH4_9FLAO</name>
<dbReference type="AlphaFoldDB" id="A0A172XVH4"/>
<dbReference type="NCBIfam" id="TIGR01444">
    <property type="entry name" value="fkbM_fam"/>
    <property type="match status" value="1"/>
</dbReference>
<dbReference type="InterPro" id="IPR052514">
    <property type="entry name" value="SAM-dependent_MTase"/>
</dbReference>
<dbReference type="InterPro" id="IPR006342">
    <property type="entry name" value="FkbM_mtfrase"/>
</dbReference>
<dbReference type="PANTHER" id="PTHR34203:SF15">
    <property type="entry name" value="SLL1173 PROTEIN"/>
    <property type="match status" value="1"/>
</dbReference>
<dbReference type="KEGG" id="chh:A0O34_10475"/>
<organism evidence="2 3">
    <name type="scientific">Chryseobacterium glaciei</name>
    <dbReference type="NCBI Taxonomy" id="1685010"/>
    <lineage>
        <taxon>Bacteria</taxon>
        <taxon>Pseudomonadati</taxon>
        <taxon>Bacteroidota</taxon>
        <taxon>Flavobacteriia</taxon>
        <taxon>Flavobacteriales</taxon>
        <taxon>Weeksellaceae</taxon>
        <taxon>Chryseobacterium group</taxon>
        <taxon>Chryseobacterium</taxon>
    </lineage>
</organism>
<evidence type="ECO:0000259" key="1">
    <source>
        <dbReference type="Pfam" id="PF05050"/>
    </source>
</evidence>
<dbReference type="RefSeq" id="WP_066754403.1">
    <property type="nucleotide sequence ID" value="NZ_CP015199.1"/>
</dbReference>
<dbReference type="Proteomes" id="UP000077824">
    <property type="component" value="Chromosome"/>
</dbReference>
<dbReference type="STRING" id="1685010.A0O34_10475"/>
<dbReference type="Pfam" id="PF05050">
    <property type="entry name" value="Methyltransf_21"/>
    <property type="match status" value="1"/>
</dbReference>
<dbReference type="Gene3D" id="3.40.50.150">
    <property type="entry name" value="Vaccinia Virus protein VP39"/>
    <property type="match status" value="1"/>
</dbReference>
<evidence type="ECO:0000313" key="3">
    <source>
        <dbReference type="Proteomes" id="UP000077824"/>
    </source>
</evidence>
<proteinExistence type="predicted"/>
<dbReference type="EMBL" id="CP015199">
    <property type="protein sequence ID" value="ANF50916.1"/>
    <property type="molecule type" value="Genomic_DNA"/>
</dbReference>
<accession>A0A172XVH4</accession>
<evidence type="ECO:0000313" key="2">
    <source>
        <dbReference type="EMBL" id="ANF50916.1"/>
    </source>
</evidence>
<reference evidence="2 3" key="1">
    <citation type="submission" date="2016-04" db="EMBL/GenBank/DDBJ databases">
        <title>Complete Genome Sequence of Chryseobacterium sp. IHBB 10212.</title>
        <authorList>
            <person name="Pal M."/>
            <person name="Swarnkar M.K."/>
            <person name="Kaushal K."/>
            <person name="Chhibber S."/>
            <person name="Singh A.K."/>
            <person name="Gulati A."/>
        </authorList>
    </citation>
    <scope>NUCLEOTIDE SEQUENCE [LARGE SCALE GENOMIC DNA]</scope>
    <source>
        <strain evidence="2 3">IHBB 10212</strain>
    </source>
</reference>
<dbReference type="PANTHER" id="PTHR34203">
    <property type="entry name" value="METHYLTRANSFERASE, FKBM FAMILY PROTEIN"/>
    <property type="match status" value="1"/>
</dbReference>
<feature type="domain" description="Methyltransferase FkbM" evidence="1">
    <location>
        <begin position="89"/>
        <end position="251"/>
    </location>
</feature>
<dbReference type="SUPFAM" id="SSF53335">
    <property type="entry name" value="S-adenosyl-L-methionine-dependent methyltransferases"/>
    <property type="match status" value="1"/>
</dbReference>
<dbReference type="OrthoDB" id="9812600at2"/>
<sequence>MRSILASFFRFILSFNFFRQKYFAFHKYIFKPYHLFRNVKKTIVYRNSIKLNINLDDWIQQQIYFLGEYEKDEIDYLYKTLKEGDTFIDIGGNIGLFSLNASKIVKEKGKIYSFEAFLPNYEQFKNHIKINDFKNITLEHLAISDQKGFIEILYNETYDNVGMASSYLQEYTSKEKVESISLDDYIKEKGISHIDLIKIDIEGAEYSALKGMEKVLTDIQPKIIIEINNIALKASNRSEKELIQLLTEKGYTKTKVLSQNENSYNAVFEFIQ</sequence>
<dbReference type="InterPro" id="IPR029063">
    <property type="entry name" value="SAM-dependent_MTases_sf"/>
</dbReference>
<gene>
    <name evidence="2" type="ORF">A0O34_10475</name>
</gene>
<keyword evidence="3" id="KW-1185">Reference proteome</keyword>